<feature type="domain" description="Reverse transcriptase zinc-binding" evidence="1">
    <location>
        <begin position="99"/>
        <end position="143"/>
    </location>
</feature>
<evidence type="ECO:0000313" key="3">
    <source>
        <dbReference type="RefSeq" id="XP_056698450.1"/>
    </source>
</evidence>
<proteinExistence type="predicted"/>
<dbReference type="Proteomes" id="UP000813463">
    <property type="component" value="Chromosome 4"/>
</dbReference>
<dbReference type="GeneID" id="130472057"/>
<sequence>MYWAQIYILPKNVLQEITKVCRAFLWSDLAYSSKPSNVAWHNTCSSKQTGGLGFRDVMLWNTASMGKYVWALTTKQDNVWVKWVTSVYLKNGEWWGYQPVKQARLQTTAKLAKIGISTSASCLICGQGDEIHDHLFFRCTYSNMCLVEMKKWMGLQCGNKLQYIFRDISHSRRSKFRKQVVFAAVVALVYLIWRCRNTSYWERTVPTVSSTISSMKQVVKSIIQAVLPKNVSRSDSQWFLAL</sequence>
<evidence type="ECO:0000313" key="2">
    <source>
        <dbReference type="Proteomes" id="UP000813463"/>
    </source>
</evidence>
<dbReference type="PANTHER" id="PTHR33116:SF84">
    <property type="entry name" value="RNA-DIRECTED DNA POLYMERASE"/>
    <property type="match status" value="1"/>
</dbReference>
<protein>
    <recommendedName>
        <fullName evidence="1">Reverse transcriptase zinc-binding domain-containing protein</fullName>
    </recommendedName>
</protein>
<reference evidence="3" key="2">
    <citation type="submission" date="2025-08" db="UniProtKB">
        <authorList>
            <consortium name="RefSeq"/>
        </authorList>
    </citation>
    <scope>IDENTIFICATION</scope>
    <source>
        <tissue evidence="3">Leaf</tissue>
    </source>
</reference>
<reference evidence="2" key="1">
    <citation type="journal article" date="2021" name="Nat. Commun.">
        <title>Genomic analyses provide insights into spinach domestication and the genetic basis of agronomic traits.</title>
        <authorList>
            <person name="Cai X."/>
            <person name="Sun X."/>
            <person name="Xu C."/>
            <person name="Sun H."/>
            <person name="Wang X."/>
            <person name="Ge C."/>
            <person name="Zhang Z."/>
            <person name="Wang Q."/>
            <person name="Fei Z."/>
            <person name="Jiao C."/>
            <person name="Wang Q."/>
        </authorList>
    </citation>
    <scope>NUCLEOTIDE SEQUENCE [LARGE SCALE GENOMIC DNA]</scope>
    <source>
        <strain evidence="2">cv. Varoflay</strain>
    </source>
</reference>
<evidence type="ECO:0000259" key="1">
    <source>
        <dbReference type="Pfam" id="PF13966"/>
    </source>
</evidence>
<dbReference type="RefSeq" id="XP_056698450.1">
    <property type="nucleotide sequence ID" value="XM_056842472.1"/>
</dbReference>
<accession>A0ABM3RSD4</accession>
<keyword evidence="2" id="KW-1185">Reference proteome</keyword>
<dbReference type="PANTHER" id="PTHR33116">
    <property type="entry name" value="REVERSE TRANSCRIPTASE ZINC-BINDING DOMAIN-CONTAINING PROTEIN-RELATED-RELATED"/>
    <property type="match status" value="1"/>
</dbReference>
<name>A0ABM3RSD4_SPIOL</name>
<organism evidence="2 3">
    <name type="scientific">Spinacia oleracea</name>
    <name type="common">Spinach</name>
    <dbReference type="NCBI Taxonomy" id="3562"/>
    <lineage>
        <taxon>Eukaryota</taxon>
        <taxon>Viridiplantae</taxon>
        <taxon>Streptophyta</taxon>
        <taxon>Embryophyta</taxon>
        <taxon>Tracheophyta</taxon>
        <taxon>Spermatophyta</taxon>
        <taxon>Magnoliopsida</taxon>
        <taxon>eudicotyledons</taxon>
        <taxon>Gunneridae</taxon>
        <taxon>Pentapetalae</taxon>
        <taxon>Caryophyllales</taxon>
        <taxon>Chenopodiaceae</taxon>
        <taxon>Chenopodioideae</taxon>
        <taxon>Anserineae</taxon>
        <taxon>Spinacia</taxon>
    </lineage>
</organism>
<dbReference type="Pfam" id="PF13966">
    <property type="entry name" value="zf-RVT"/>
    <property type="match status" value="1"/>
</dbReference>
<dbReference type="InterPro" id="IPR026960">
    <property type="entry name" value="RVT-Znf"/>
</dbReference>
<gene>
    <name evidence="3" type="primary">LOC130472057</name>
</gene>